<name>A0A9W6LIQ3_9BACT</name>
<keyword evidence="3" id="KW-1185">Reference proteome</keyword>
<evidence type="ECO:0000259" key="1">
    <source>
        <dbReference type="Pfam" id="PF00535"/>
    </source>
</evidence>
<dbReference type="PANTHER" id="PTHR43685:SF2">
    <property type="entry name" value="GLYCOSYLTRANSFERASE 2-LIKE DOMAIN-CONTAINING PROTEIN"/>
    <property type="match status" value="1"/>
</dbReference>
<dbReference type="SUPFAM" id="SSF53448">
    <property type="entry name" value="Nucleotide-diphospho-sugar transferases"/>
    <property type="match status" value="1"/>
</dbReference>
<dbReference type="InterPro" id="IPR050834">
    <property type="entry name" value="Glycosyltransf_2"/>
</dbReference>
<accession>A0A9W6LIQ3</accession>
<dbReference type="Proteomes" id="UP001144297">
    <property type="component" value="Unassembled WGS sequence"/>
</dbReference>
<comment type="caution">
    <text evidence="2">The sequence shown here is derived from an EMBL/GenBank/DDBJ whole genome shotgun (WGS) entry which is preliminary data.</text>
</comment>
<sequence>MSDSVCAVVVTYNRKDLLIECLEALKKQTRPIQGIYLIDNASTDGTPELLLEKGYINELPPHNLKEPWEKEFEIKNLTDEAPIKIHYVRMHENTGGAGGFYEGVKRGYEKGYDWLWLMDDDCIVENNCLDEQLRYTNFNEISCPIKLSINNKADFAYKKLKINLNNYKTLVSNLPFNGMLINRSVIEKIGFPPKDFYIDRDDIYYSLKALHSGFKLYLITTAKLYHPEDTWKKIKFFFKEFVICNYGTGDKIYYKVRNSLFLWKEFGFKYTHIHKVLIREFISIFLENNQIRRLYLYFKGLRDGILNKKGKGIQ</sequence>
<proteinExistence type="predicted"/>
<dbReference type="PANTHER" id="PTHR43685">
    <property type="entry name" value="GLYCOSYLTRANSFERASE"/>
    <property type="match status" value="1"/>
</dbReference>
<dbReference type="CDD" id="cd04185">
    <property type="entry name" value="GT_2_like_b"/>
    <property type="match status" value="1"/>
</dbReference>
<dbReference type="InterPro" id="IPR001173">
    <property type="entry name" value="Glyco_trans_2-like"/>
</dbReference>
<dbReference type="AlphaFoldDB" id="A0A9W6LIQ3"/>
<reference evidence="2" key="1">
    <citation type="submission" date="2022-12" db="EMBL/GenBank/DDBJ databases">
        <title>Reference genome sequencing for broad-spectrum identification of bacterial and archaeal isolates by mass spectrometry.</title>
        <authorList>
            <person name="Sekiguchi Y."/>
            <person name="Tourlousse D.M."/>
        </authorList>
    </citation>
    <scope>NUCLEOTIDE SEQUENCE</scope>
    <source>
        <strain evidence="2">TSL-P1</strain>
    </source>
</reference>
<gene>
    <name evidence="2" type="ORF">TISLANDTSLP1_01040</name>
</gene>
<dbReference type="Pfam" id="PF00535">
    <property type="entry name" value="Glycos_transf_2"/>
    <property type="match status" value="2"/>
</dbReference>
<protein>
    <submittedName>
        <fullName evidence="2">Rhamnosyltransferase</fullName>
    </submittedName>
</protein>
<organism evidence="2 3">
    <name type="scientific">Thermodesulfovibrio yellowstonii</name>
    <dbReference type="NCBI Taxonomy" id="28262"/>
    <lineage>
        <taxon>Bacteria</taxon>
        <taxon>Pseudomonadati</taxon>
        <taxon>Nitrospirota</taxon>
        <taxon>Thermodesulfovibrionia</taxon>
        <taxon>Thermodesulfovibrionales</taxon>
        <taxon>Thermodesulfovibrionaceae</taxon>
        <taxon>Thermodesulfovibrio</taxon>
    </lineage>
</organism>
<dbReference type="Gene3D" id="3.90.550.10">
    <property type="entry name" value="Spore Coat Polysaccharide Biosynthesis Protein SpsA, Chain A"/>
    <property type="match status" value="1"/>
</dbReference>
<evidence type="ECO:0000313" key="2">
    <source>
        <dbReference type="EMBL" id="GLI52411.1"/>
    </source>
</evidence>
<dbReference type="InterPro" id="IPR029044">
    <property type="entry name" value="Nucleotide-diphossugar_trans"/>
</dbReference>
<feature type="domain" description="Glycosyltransferase 2-like" evidence="1">
    <location>
        <begin position="79"/>
        <end position="173"/>
    </location>
</feature>
<evidence type="ECO:0000313" key="3">
    <source>
        <dbReference type="Proteomes" id="UP001144297"/>
    </source>
</evidence>
<dbReference type="EMBL" id="BSDX01000001">
    <property type="protein sequence ID" value="GLI52411.1"/>
    <property type="molecule type" value="Genomic_DNA"/>
</dbReference>
<feature type="domain" description="Glycosyltransferase 2-like" evidence="1">
    <location>
        <begin position="7"/>
        <end position="52"/>
    </location>
</feature>